<dbReference type="OrthoDB" id="5215637at2759"/>
<dbReference type="AlphaFoldDB" id="A0A8H7AFJ4"/>
<keyword evidence="2" id="KW-0472">Membrane</keyword>
<evidence type="ECO:0000256" key="1">
    <source>
        <dbReference type="SAM" id="MobiDB-lite"/>
    </source>
</evidence>
<dbReference type="Proteomes" id="UP000606974">
    <property type="component" value="Unassembled WGS sequence"/>
</dbReference>
<reference evidence="4" key="1">
    <citation type="submission" date="2020-02" db="EMBL/GenBank/DDBJ databases">
        <authorList>
            <person name="Palmer J.M."/>
        </authorList>
    </citation>
    <scope>NUCLEOTIDE SEQUENCE</scope>
    <source>
        <strain evidence="4">EPUS1.4</strain>
        <tissue evidence="4">Thallus</tissue>
    </source>
</reference>
<feature type="region of interest" description="Disordered" evidence="1">
    <location>
        <begin position="257"/>
        <end position="278"/>
    </location>
</feature>
<proteinExistence type="predicted"/>
<name>A0A8H7AFJ4_9EURO</name>
<keyword evidence="2" id="KW-0812">Transmembrane</keyword>
<sequence>MAVFTKSPPLFFHIKPLLLFSLLFGDIYALLTSVDCRWPDGTHSNDRIPCNPDADRSPCCLSTEVCLENNLCFGGIGLFYRSACAGGWGNNVTCPEFCNDLLPDTWANIWPCPGQGTEGPTQFWCGNGEVCDTSVRGSSSFFAIENYKFQAKSIIGGPAAAATASVSASATATASLTTVPSTAFPTTCPEGDDKQAVIVGAGVGGPLALLALALGIWAVVERRKRIHNVHSVASAGAQDDLHGPHAHILANGAEKAELASVSPYPNNPDSHPARHELQ</sequence>
<accession>A0A8H7AFJ4</accession>
<keyword evidence="2" id="KW-1133">Transmembrane helix</keyword>
<keyword evidence="5" id="KW-1185">Reference proteome</keyword>
<keyword evidence="3" id="KW-0732">Signal</keyword>
<comment type="caution">
    <text evidence="4">The sequence shown here is derived from an EMBL/GenBank/DDBJ whole genome shotgun (WGS) entry which is preliminary data.</text>
</comment>
<evidence type="ECO:0000256" key="2">
    <source>
        <dbReference type="SAM" id="Phobius"/>
    </source>
</evidence>
<feature type="chain" id="PRO_5034150628" evidence="3">
    <location>
        <begin position="30"/>
        <end position="278"/>
    </location>
</feature>
<evidence type="ECO:0000313" key="5">
    <source>
        <dbReference type="Proteomes" id="UP000606974"/>
    </source>
</evidence>
<feature type="transmembrane region" description="Helical" evidence="2">
    <location>
        <begin position="196"/>
        <end position="220"/>
    </location>
</feature>
<organism evidence="4 5">
    <name type="scientific">Endocarpon pusillum</name>
    <dbReference type="NCBI Taxonomy" id="364733"/>
    <lineage>
        <taxon>Eukaryota</taxon>
        <taxon>Fungi</taxon>
        <taxon>Dikarya</taxon>
        <taxon>Ascomycota</taxon>
        <taxon>Pezizomycotina</taxon>
        <taxon>Eurotiomycetes</taxon>
        <taxon>Chaetothyriomycetidae</taxon>
        <taxon>Verrucariales</taxon>
        <taxon>Verrucariaceae</taxon>
        <taxon>Endocarpon</taxon>
    </lineage>
</organism>
<protein>
    <submittedName>
        <fullName evidence="4">Uncharacterized protein</fullName>
    </submittedName>
</protein>
<evidence type="ECO:0000256" key="3">
    <source>
        <dbReference type="SAM" id="SignalP"/>
    </source>
</evidence>
<gene>
    <name evidence="4" type="ORF">GJ744_010831</name>
</gene>
<evidence type="ECO:0000313" key="4">
    <source>
        <dbReference type="EMBL" id="KAF7507149.1"/>
    </source>
</evidence>
<feature type="signal peptide" evidence="3">
    <location>
        <begin position="1"/>
        <end position="29"/>
    </location>
</feature>
<dbReference type="EMBL" id="JAACFV010000073">
    <property type="protein sequence ID" value="KAF7507149.1"/>
    <property type="molecule type" value="Genomic_DNA"/>
</dbReference>